<evidence type="ECO:0000256" key="10">
    <source>
        <dbReference type="ARBA" id="ARBA00023180"/>
    </source>
</evidence>
<dbReference type="Proteomes" id="UP001652642">
    <property type="component" value="Chromosome Z"/>
</dbReference>
<dbReference type="InterPro" id="IPR038577">
    <property type="entry name" value="GT10-like_C_sf"/>
</dbReference>
<dbReference type="EC" id="2.4.1.-" evidence="11"/>
<reference evidence="15" key="1">
    <citation type="submission" date="2025-08" db="UniProtKB">
        <authorList>
            <consortium name="RefSeq"/>
        </authorList>
    </citation>
    <scope>IDENTIFICATION</scope>
</reference>
<dbReference type="InterPro" id="IPR031481">
    <property type="entry name" value="Glyco_tran_10_N"/>
</dbReference>
<dbReference type="PANTHER" id="PTHR11929">
    <property type="entry name" value="ALPHA- 1,3 -FUCOSYLTRANSFERASE"/>
    <property type="match status" value="1"/>
</dbReference>
<dbReference type="SUPFAM" id="SSF53756">
    <property type="entry name" value="UDP-Glycosyltransferase/glycogen phosphorylase"/>
    <property type="match status" value="1"/>
</dbReference>
<evidence type="ECO:0000256" key="8">
    <source>
        <dbReference type="ARBA" id="ARBA00022989"/>
    </source>
</evidence>
<dbReference type="Pfam" id="PF17039">
    <property type="entry name" value="Glyco_tran_10_N"/>
    <property type="match status" value="1"/>
</dbReference>
<protein>
    <recommendedName>
        <fullName evidence="11">Fucosyltransferase</fullName>
        <ecNumber evidence="11">2.4.1.-</ecNumber>
    </recommendedName>
</protein>
<dbReference type="Gene3D" id="3.40.50.11660">
    <property type="entry name" value="Glycosyl transferase family 10, C-terminal domain"/>
    <property type="match status" value="1"/>
</dbReference>
<name>A0ABM5F6R7_9SAUR</name>
<evidence type="ECO:0000259" key="13">
    <source>
        <dbReference type="Pfam" id="PF17039"/>
    </source>
</evidence>
<evidence type="ECO:0000256" key="2">
    <source>
        <dbReference type="ARBA" id="ARBA00004922"/>
    </source>
</evidence>
<evidence type="ECO:0000256" key="3">
    <source>
        <dbReference type="ARBA" id="ARBA00008919"/>
    </source>
</evidence>
<evidence type="ECO:0000256" key="6">
    <source>
        <dbReference type="ARBA" id="ARBA00022692"/>
    </source>
</evidence>
<proteinExistence type="inferred from homology"/>
<feature type="domain" description="Fucosyltransferase C-terminal" evidence="12">
    <location>
        <begin position="162"/>
        <end position="334"/>
    </location>
</feature>
<evidence type="ECO:0000256" key="1">
    <source>
        <dbReference type="ARBA" id="ARBA00004167"/>
    </source>
</evidence>
<evidence type="ECO:0000256" key="4">
    <source>
        <dbReference type="ARBA" id="ARBA00022676"/>
    </source>
</evidence>
<sequence>MVASPVKRFVGTAVLFAVLWNVVFLGQWLDSFGRPREPPLTVLIWDWPQGRPLNLTGDLCATRYQIEGCHLTGDRRLYGDADVVAFHHRELQKDRARLPRAKGNPGQKWVWVSLESPSHSDALSGWNGTEWDWVMTYRRDSDIFVPYGELIPRAPDDKVDIPEKTGLVAWVISNFHHHQERAQLALNLSRHLQIDVYGKASKKPLCPGCLLPTIARYKFYLAFENSIHRDYITEKLWRNSLLAGAVPVVLGPPRANYEEFIPAETFIHVQDFGSVEDLAGFLAHMNESHYRRYFAWKRRYRVKLYDDWRERFCTICRRYPHLPQGKVYPDLKSWFWD</sequence>
<evidence type="ECO:0000256" key="11">
    <source>
        <dbReference type="RuleBase" id="RU003832"/>
    </source>
</evidence>
<comment type="similarity">
    <text evidence="3 11">Belongs to the glycosyltransferase 10 family.</text>
</comment>
<keyword evidence="11" id="KW-0333">Golgi apparatus</keyword>
<evidence type="ECO:0000313" key="15">
    <source>
        <dbReference type="RefSeq" id="XP_072841101.1"/>
    </source>
</evidence>
<keyword evidence="14" id="KW-1185">Reference proteome</keyword>
<comment type="subcellular location">
    <subcellularLocation>
        <location evidence="11">Golgi apparatus</location>
        <location evidence="11">Golgi stack membrane</location>
        <topology evidence="11">Single-pass type II membrane protein</topology>
    </subcellularLocation>
    <subcellularLocation>
        <location evidence="1">Membrane</location>
        <topology evidence="1">Single-pass membrane protein</topology>
    </subcellularLocation>
</comment>
<dbReference type="GeneID" id="110078849"/>
<comment type="pathway">
    <text evidence="2">Protein modification; protein glycosylation.</text>
</comment>
<keyword evidence="8" id="KW-1133">Transmembrane helix</keyword>
<feature type="domain" description="Fucosyltransferase N-terminal" evidence="13">
    <location>
        <begin position="39"/>
        <end position="148"/>
    </location>
</feature>
<dbReference type="Pfam" id="PF00852">
    <property type="entry name" value="Glyco_transf_10"/>
    <property type="match status" value="1"/>
</dbReference>
<evidence type="ECO:0000256" key="5">
    <source>
        <dbReference type="ARBA" id="ARBA00022679"/>
    </source>
</evidence>
<evidence type="ECO:0000256" key="7">
    <source>
        <dbReference type="ARBA" id="ARBA00022968"/>
    </source>
</evidence>
<accession>A0ABM5F6R7</accession>
<keyword evidence="5 11" id="KW-0808">Transferase</keyword>
<evidence type="ECO:0000313" key="14">
    <source>
        <dbReference type="Proteomes" id="UP001652642"/>
    </source>
</evidence>
<keyword evidence="7" id="KW-0735">Signal-anchor</keyword>
<gene>
    <name evidence="15" type="primary">FUT7</name>
</gene>
<dbReference type="PANTHER" id="PTHR11929:SF12">
    <property type="entry name" value="ALPHA-(1,3)-FUCOSYLTRANSFERASE 7"/>
    <property type="match status" value="1"/>
</dbReference>
<dbReference type="InterPro" id="IPR001503">
    <property type="entry name" value="Glyco_trans_10"/>
</dbReference>
<keyword evidence="6 11" id="KW-0812">Transmembrane</keyword>
<keyword evidence="4 11" id="KW-0328">Glycosyltransferase</keyword>
<keyword evidence="9" id="KW-0472">Membrane</keyword>
<dbReference type="InterPro" id="IPR055270">
    <property type="entry name" value="Glyco_tran_10_C"/>
</dbReference>
<keyword evidence="10" id="KW-0325">Glycoprotein</keyword>
<dbReference type="RefSeq" id="XP_072841101.1">
    <property type="nucleotide sequence ID" value="XM_072985000.1"/>
</dbReference>
<evidence type="ECO:0000256" key="9">
    <source>
        <dbReference type="ARBA" id="ARBA00023136"/>
    </source>
</evidence>
<evidence type="ECO:0000259" key="12">
    <source>
        <dbReference type="Pfam" id="PF00852"/>
    </source>
</evidence>
<organism evidence="14 15">
    <name type="scientific">Pogona vitticeps</name>
    <name type="common">central bearded dragon</name>
    <dbReference type="NCBI Taxonomy" id="103695"/>
    <lineage>
        <taxon>Eukaryota</taxon>
        <taxon>Metazoa</taxon>
        <taxon>Chordata</taxon>
        <taxon>Craniata</taxon>
        <taxon>Vertebrata</taxon>
        <taxon>Euteleostomi</taxon>
        <taxon>Lepidosauria</taxon>
        <taxon>Squamata</taxon>
        <taxon>Bifurcata</taxon>
        <taxon>Unidentata</taxon>
        <taxon>Episquamata</taxon>
        <taxon>Toxicofera</taxon>
        <taxon>Iguania</taxon>
        <taxon>Acrodonta</taxon>
        <taxon>Agamidae</taxon>
        <taxon>Amphibolurinae</taxon>
        <taxon>Pogona</taxon>
    </lineage>
</organism>